<dbReference type="KEGG" id="cmic:caldi_10050"/>
<reference evidence="1" key="1">
    <citation type="submission" date="2022-03" db="EMBL/GenBank/DDBJ databases">
        <title>Complete genome sequence of Caldinitratiruptor microaerophilus.</title>
        <authorList>
            <person name="Mukaiyama R."/>
            <person name="Nishiyama T."/>
            <person name="Ueda K."/>
        </authorList>
    </citation>
    <scope>NUCLEOTIDE SEQUENCE</scope>
    <source>
        <strain evidence="1">JCM 16183</strain>
    </source>
</reference>
<proteinExistence type="predicted"/>
<keyword evidence="2" id="KW-1185">Reference proteome</keyword>
<organism evidence="1 2">
    <name type="scientific">Caldinitratiruptor microaerophilus</name>
    <dbReference type="NCBI Taxonomy" id="671077"/>
    <lineage>
        <taxon>Bacteria</taxon>
        <taxon>Bacillati</taxon>
        <taxon>Bacillota</taxon>
        <taxon>Clostridia</taxon>
        <taxon>Eubacteriales</taxon>
        <taxon>Symbiobacteriaceae</taxon>
        <taxon>Caldinitratiruptor</taxon>
    </lineage>
</organism>
<dbReference type="AlphaFoldDB" id="A0AA35G7I6"/>
<dbReference type="RefSeq" id="WP_264843994.1">
    <property type="nucleotide sequence ID" value="NZ_AP025628.1"/>
</dbReference>
<dbReference type="EMBL" id="AP025628">
    <property type="protein sequence ID" value="BDG59915.1"/>
    <property type="molecule type" value="Genomic_DNA"/>
</dbReference>
<protein>
    <submittedName>
        <fullName evidence="1">Uncharacterized protein</fullName>
    </submittedName>
</protein>
<dbReference type="Proteomes" id="UP001163687">
    <property type="component" value="Chromosome"/>
</dbReference>
<evidence type="ECO:0000313" key="2">
    <source>
        <dbReference type="Proteomes" id="UP001163687"/>
    </source>
</evidence>
<accession>A0AA35G7I6</accession>
<name>A0AA35G7I6_9FIRM</name>
<gene>
    <name evidence="1" type="ORF">caldi_10050</name>
</gene>
<evidence type="ECO:0000313" key="1">
    <source>
        <dbReference type="EMBL" id="BDG59915.1"/>
    </source>
</evidence>
<sequence length="150" mass="16559">MALPASTWLDEAAAFLRDLPDLLREQDELAEWAAYRHAKGIVVSPRRDRGSVPDPTHRAAARLLAEGQRRRVALRTWSLVRGLPDEVQRLVRLTFWTAPTLPVRAAAKKAGLHPVAAARWLQQVLRSTAYILAEEVDGDGADPDGEGPGR</sequence>